<dbReference type="SUPFAM" id="SSF50969">
    <property type="entry name" value="YVTN repeat-like/Quinoprotein amine dehydrogenase"/>
    <property type="match status" value="1"/>
</dbReference>
<dbReference type="Gene3D" id="2.130.10.10">
    <property type="entry name" value="YVTN repeat-like/Quinoprotein amine dehydrogenase"/>
    <property type="match status" value="1"/>
</dbReference>
<dbReference type="EMBL" id="CABVLZ010000007">
    <property type="protein sequence ID" value="VVU95637.1"/>
    <property type="molecule type" value="Genomic_DNA"/>
</dbReference>
<accession>A0A5E8CKM8</accession>
<dbReference type="InterPro" id="IPR015943">
    <property type="entry name" value="WD40/YVTN_repeat-like_dom_sf"/>
</dbReference>
<dbReference type="GO" id="GO:0016603">
    <property type="term" value="F:glutaminyl-peptide cyclotransferase activity"/>
    <property type="evidence" value="ECO:0007669"/>
    <property type="project" value="InterPro"/>
</dbReference>
<name>A0A5E8CKM8_9ZZZZ</name>
<gene>
    <name evidence="1" type="ORF">CPAV1605_1389</name>
</gene>
<protein>
    <submittedName>
        <fullName evidence="1">Glutamine cyclotransferase</fullName>
    </submittedName>
</protein>
<dbReference type="PANTHER" id="PTHR31270:SF1">
    <property type="entry name" value="GLUTAMINYL-PEPTIDE CYCLOTRANSFERASE"/>
    <property type="match status" value="1"/>
</dbReference>
<evidence type="ECO:0000313" key="1">
    <source>
        <dbReference type="EMBL" id="VVU95637.1"/>
    </source>
</evidence>
<sequence>MIIIFVILLITLIFYKRKRVSKYVSKKTKVPIFTQGLIVTGENMIESGGLYKESKIIEYSLTNHKKIIRTLVLDKKIFAEGITKINNELFLLTWKEDKAFIIDYDTFKIKKEIENFNSNLDSNEGWGCTYDTNKNEIIVSDGTHKIYFIDPITYLKKREIKTKYKLLNELEYINGFIYANIWKTNKIVKLDPQTGNCLQEFNININIKLKDRFKGVLNGIAYDQVQNKIYLTGKNWSTMYSLPLDHLK</sequence>
<dbReference type="InterPro" id="IPR011044">
    <property type="entry name" value="Quino_amine_DH_bsu"/>
</dbReference>
<proteinExistence type="predicted"/>
<keyword evidence="1" id="KW-0808">Transferase</keyword>
<reference evidence="1" key="1">
    <citation type="submission" date="2019-09" db="EMBL/GenBank/DDBJ databases">
        <authorList>
            <person name="Needham M D."/>
        </authorList>
    </citation>
    <scope>NUCLEOTIDE SEQUENCE</scope>
</reference>
<organism evidence="1">
    <name type="scientific">seawater metagenome</name>
    <dbReference type="NCBI Taxonomy" id="1561972"/>
    <lineage>
        <taxon>unclassified sequences</taxon>
        <taxon>metagenomes</taxon>
        <taxon>ecological metagenomes</taxon>
    </lineage>
</organism>
<dbReference type="AlphaFoldDB" id="A0A5E8CKM8"/>
<dbReference type="InterPro" id="IPR007788">
    <property type="entry name" value="QCT"/>
</dbReference>
<dbReference type="PANTHER" id="PTHR31270">
    <property type="entry name" value="GLUTAMINYL-PEPTIDE CYCLOTRANSFERASE"/>
    <property type="match status" value="1"/>
</dbReference>
<dbReference type="Pfam" id="PF05096">
    <property type="entry name" value="Glu_cyclase_2"/>
    <property type="match status" value="1"/>
</dbReference>